<proteinExistence type="predicted"/>
<dbReference type="PANTHER" id="PTHR33408:SF4">
    <property type="entry name" value="TRANSPOSASE DDE DOMAIN-CONTAINING PROTEIN"/>
    <property type="match status" value="1"/>
</dbReference>
<evidence type="ECO:0000313" key="4">
    <source>
        <dbReference type="EMBL" id="XBS89982.1"/>
    </source>
</evidence>
<evidence type="ECO:0000259" key="2">
    <source>
        <dbReference type="Pfam" id="PF05598"/>
    </source>
</evidence>
<sequence>MARYRHYDPDQTKMIPVSYGRQLLPGTFEHALSYLLDHEIDLGRFAARFKNDETGAPAYDPAVLLKIVLFAYSRGITSSRTMARACTENVVFIALACDQQPHFTTLAHFVSTLGQEVEAVFRDVLLVCNAQGLIGKAMFAIDGCKLPSNASKEWSGTRADFERKAAKMERAVAHLVKAHAAQDAREALDPNVDTQRRHEERTLATLRKNADKLRTALATTTERIGAKGKPIKLNLTDAESATLKSGRGVLQGYIGVAAVDGEHQVIVEAQAHGTPQEHDLLKPMIDGVRDHLAAIGEAGSADEAAYLADAGYHSERGLKALAADHIDGYIADGNMRKRDPRYTDASAHKSPSKAKFFQPRDFSFDREQGTCLCPAGKTLKLNSANAVINGRRAIVFKGTAATCEACPLRNKCLRKPDDTAVRQVAFFEGAVESKLPNPHCRAMREKIDSDQGRAIYAHRMGLVEPVFGHIQQRGMRRFTLRGKRKVDTQWKLHCIVHNVAKLQLYGKLVA</sequence>
<dbReference type="Pfam" id="PF13751">
    <property type="entry name" value="DDE_Tnp_1_6"/>
    <property type="match status" value="1"/>
</dbReference>
<evidence type="ECO:0000259" key="3">
    <source>
        <dbReference type="Pfam" id="PF13751"/>
    </source>
</evidence>
<dbReference type="EMBL" id="CP157948">
    <property type="protein sequence ID" value="XBS89982.1"/>
    <property type="molecule type" value="Genomic_DNA"/>
</dbReference>
<feature type="domain" description="Transposase DDE" evidence="3">
    <location>
        <begin position="372"/>
        <end position="502"/>
    </location>
</feature>
<keyword evidence="1" id="KW-0175">Coiled coil</keyword>
<name>A0AAU7QKQ0_9GAMM</name>
<dbReference type="Pfam" id="PF05598">
    <property type="entry name" value="DUF772"/>
    <property type="match status" value="1"/>
</dbReference>
<organism evidence="4">
    <name type="scientific">Rhodanobacter sp. IGA1.0</name>
    <dbReference type="NCBI Taxonomy" id="3158582"/>
    <lineage>
        <taxon>Bacteria</taxon>
        <taxon>Pseudomonadati</taxon>
        <taxon>Pseudomonadota</taxon>
        <taxon>Gammaproteobacteria</taxon>
        <taxon>Lysobacterales</taxon>
        <taxon>Rhodanobacteraceae</taxon>
        <taxon>Rhodanobacter</taxon>
    </lineage>
</organism>
<protein>
    <submittedName>
        <fullName evidence="4">IS1182 family transposase</fullName>
    </submittedName>
</protein>
<dbReference type="RefSeq" id="WP_350016253.1">
    <property type="nucleotide sequence ID" value="NZ_CP157948.1"/>
</dbReference>
<evidence type="ECO:0000256" key="1">
    <source>
        <dbReference type="SAM" id="Coils"/>
    </source>
</evidence>
<dbReference type="PANTHER" id="PTHR33408">
    <property type="entry name" value="TRANSPOSASE"/>
    <property type="match status" value="1"/>
</dbReference>
<gene>
    <name evidence="4" type="ORF">ABNK63_16590</name>
</gene>
<feature type="coiled-coil region" evidence="1">
    <location>
        <begin position="196"/>
        <end position="223"/>
    </location>
</feature>
<dbReference type="AlphaFoldDB" id="A0AAU7QKQ0"/>
<accession>A0AAU7QKQ0</accession>
<dbReference type="InterPro" id="IPR025668">
    <property type="entry name" value="Tnp_DDE_dom"/>
</dbReference>
<dbReference type="InterPro" id="IPR047629">
    <property type="entry name" value="IS1182_transpos"/>
</dbReference>
<reference evidence="4" key="1">
    <citation type="submission" date="2024-06" db="EMBL/GenBank/DDBJ databases">
        <authorList>
            <person name="Sun Y."/>
        </authorList>
    </citation>
    <scope>NUCLEOTIDE SEQUENCE</scope>
    <source>
        <strain evidence="4">IGA1.0</strain>
    </source>
</reference>
<dbReference type="NCBIfam" id="NF033551">
    <property type="entry name" value="transpos_IS1182"/>
    <property type="match status" value="1"/>
</dbReference>
<feature type="domain" description="Transposase InsH N-terminal" evidence="2">
    <location>
        <begin position="25"/>
        <end position="110"/>
    </location>
</feature>
<dbReference type="InterPro" id="IPR008490">
    <property type="entry name" value="Transposase_InsH_N"/>
</dbReference>